<dbReference type="AlphaFoldDB" id="A0A1F6TAS3"/>
<keyword evidence="1" id="KW-1133">Transmembrane helix</keyword>
<evidence type="ECO:0008006" key="4">
    <source>
        <dbReference type="Google" id="ProtNLM"/>
    </source>
</evidence>
<name>A0A1F6TAS3_9PROT</name>
<dbReference type="InterPro" id="IPR022064">
    <property type="entry name" value="DUF3619"/>
</dbReference>
<dbReference type="EMBL" id="MFSS01000095">
    <property type="protein sequence ID" value="OGI42251.1"/>
    <property type="molecule type" value="Genomic_DNA"/>
</dbReference>
<sequence length="117" mass="13005">MTTGNDDREFIAKAKSILDRSADTLDARQRARLRAVRRAALAQTDAPRFFARPLLALGAAAALATVGVIGLWTWQHSEPPPLAATVEDAELLFAADNVELYRHLEFYRWLANKERSG</sequence>
<evidence type="ECO:0000256" key="1">
    <source>
        <dbReference type="SAM" id="Phobius"/>
    </source>
</evidence>
<proteinExistence type="predicted"/>
<organism evidence="2 3">
    <name type="scientific">Candidatus Muproteobacteria bacterium RBG_16_64_11</name>
    <dbReference type="NCBI Taxonomy" id="1817758"/>
    <lineage>
        <taxon>Bacteria</taxon>
        <taxon>Pseudomonadati</taxon>
        <taxon>Pseudomonadota</taxon>
        <taxon>Candidatus Muproteobacteria</taxon>
    </lineage>
</organism>
<evidence type="ECO:0000313" key="2">
    <source>
        <dbReference type="EMBL" id="OGI42251.1"/>
    </source>
</evidence>
<dbReference type="Proteomes" id="UP000177925">
    <property type="component" value="Unassembled WGS sequence"/>
</dbReference>
<keyword evidence="1" id="KW-0812">Transmembrane</keyword>
<keyword evidence="1" id="KW-0472">Membrane</keyword>
<accession>A0A1F6TAS3</accession>
<evidence type="ECO:0000313" key="3">
    <source>
        <dbReference type="Proteomes" id="UP000177925"/>
    </source>
</evidence>
<dbReference type="Pfam" id="PF12279">
    <property type="entry name" value="DUF3619"/>
    <property type="match status" value="1"/>
</dbReference>
<protein>
    <recommendedName>
        <fullName evidence="4">DUF3619 domain-containing protein</fullName>
    </recommendedName>
</protein>
<gene>
    <name evidence="2" type="ORF">A2150_06425</name>
</gene>
<feature type="transmembrane region" description="Helical" evidence="1">
    <location>
        <begin position="54"/>
        <end position="74"/>
    </location>
</feature>
<comment type="caution">
    <text evidence="2">The sequence shown here is derived from an EMBL/GenBank/DDBJ whole genome shotgun (WGS) entry which is preliminary data.</text>
</comment>
<reference evidence="2 3" key="1">
    <citation type="journal article" date="2016" name="Nat. Commun.">
        <title>Thousands of microbial genomes shed light on interconnected biogeochemical processes in an aquifer system.</title>
        <authorList>
            <person name="Anantharaman K."/>
            <person name="Brown C.T."/>
            <person name="Hug L.A."/>
            <person name="Sharon I."/>
            <person name="Castelle C.J."/>
            <person name="Probst A.J."/>
            <person name="Thomas B.C."/>
            <person name="Singh A."/>
            <person name="Wilkins M.J."/>
            <person name="Karaoz U."/>
            <person name="Brodie E.L."/>
            <person name="Williams K.H."/>
            <person name="Hubbard S.S."/>
            <person name="Banfield J.F."/>
        </authorList>
    </citation>
    <scope>NUCLEOTIDE SEQUENCE [LARGE SCALE GENOMIC DNA]</scope>
</reference>